<dbReference type="SUPFAM" id="SSF48452">
    <property type="entry name" value="TPR-like"/>
    <property type="match status" value="2"/>
</dbReference>
<dbReference type="SUPFAM" id="SSF81301">
    <property type="entry name" value="Nucleotidyltransferase"/>
    <property type="match status" value="1"/>
</dbReference>
<dbReference type="Gene3D" id="1.10.3210.10">
    <property type="entry name" value="Hypothetical protein af1432"/>
    <property type="match status" value="1"/>
</dbReference>
<dbReference type="PANTHER" id="PTHR21262:SF12">
    <property type="entry name" value="GTP DIPHOSPHOKINASE CRSH, CHLOROPLASTIC-RELATED"/>
    <property type="match status" value="1"/>
</dbReference>
<keyword evidence="1" id="KW-0175">Coiled coil</keyword>
<dbReference type="InterPro" id="IPR043519">
    <property type="entry name" value="NT_sf"/>
</dbReference>
<name>A0ABY8UBG9_TETOB</name>
<gene>
    <name evidence="4" type="ORF">OEZ85_003412</name>
</gene>
<evidence type="ECO:0000256" key="1">
    <source>
        <dbReference type="SAM" id="Coils"/>
    </source>
</evidence>
<dbReference type="CDD" id="cd05399">
    <property type="entry name" value="NT_Rel-Spo_like"/>
    <property type="match status" value="1"/>
</dbReference>
<feature type="region of interest" description="Disordered" evidence="2">
    <location>
        <begin position="1"/>
        <end position="100"/>
    </location>
</feature>
<dbReference type="SMART" id="SM00386">
    <property type="entry name" value="HAT"/>
    <property type="match status" value="4"/>
</dbReference>
<feature type="domain" description="RelA/SpoT" evidence="3">
    <location>
        <begin position="269"/>
        <end position="417"/>
    </location>
</feature>
<evidence type="ECO:0000256" key="2">
    <source>
        <dbReference type="SAM" id="MobiDB-lite"/>
    </source>
</evidence>
<evidence type="ECO:0000313" key="4">
    <source>
        <dbReference type="EMBL" id="WIA18719.1"/>
    </source>
</evidence>
<dbReference type="Pfam" id="PF04607">
    <property type="entry name" value="RelA_SpoT"/>
    <property type="match status" value="1"/>
</dbReference>
<dbReference type="PANTHER" id="PTHR21262">
    <property type="entry name" value="GUANOSINE-3',5'-BIS DIPHOSPHATE 3'-PYROPHOSPHOHYDROLASE"/>
    <property type="match status" value="1"/>
</dbReference>
<proteinExistence type="predicted"/>
<dbReference type="EMBL" id="CP126217">
    <property type="protein sequence ID" value="WIA18719.1"/>
    <property type="molecule type" value="Genomic_DNA"/>
</dbReference>
<sequence>MFAGYSSGQSESEGTSNLNQAFRATIQASSAQHSSNASAQGSEQQQPDNPSGIVSLMQAWGQLSTRLQQPAAPPAEPAGAAAGPAAAAAARPSNTSSSSEDDVTQLILSALKLAAKLGPEVAGLVHDVLAVRHATDRVQLYDDENSSALRGWLLSAYDVRACAIEVVWRWLALVQPPGQPHQQQLAAMEALTIYCPLGHALGLGGCSAALEDAAFKVLFPSSYASTSRHVLPMSGAAADLLTRCQASLQAAAAADASFQALAGGLQLLSRTKSLYSIMRKLLRLNDPAAGSRRLGEMFDLLGMRAVVLPRKDLPEDEAEAAAVQACYRLQELAHAQWLAVPGRSKDYISKPKPNGYQSLHSTLSMQALQQLMANSSSSSSGTSVVLSYLELQVFRSADVLVDAQGEHYERLALSFELVKHTGSSEAILQARNLSRLPQQDGAEDADPAAAEADAATAASSSSSSILQQTPAVISSGGGSKAMRRKADLRISAASRAPAFRLSSRLVQVLRVWARSEWEQRLFGPARRLWRLAANEAFKFPYDIAAEGGGAVLHAWASAEFERDNVLNARVVIGEALRKCPKDAAVAVLAASIEAAAGEVNAARALFLRAYQLNKADKQLYMQWPRMEGACGNIERARLLFGYGLSLYPSNTKILNLYACFEEQQGEVELARELHQRALGIDAASTTSMHNRVSWAGLELREGNLDEARELLREGLDAHPDFPAALLLLAKLERLEGQLEAAEAYARRAQKASHAFSVAAMGELAAIYAARGDTALAANLSRHLSNVEAATAMKQSGKLHGNQAWASYYRQSAQPQQRQVIEAAWQRKRDLGLIRQPRGTAAAAAAGARRRLQQQQQPGQGWQQQQQQDEVLELEFELGGVVESFDFSSAAAAAAAEPPAPES</sequence>
<evidence type="ECO:0000313" key="5">
    <source>
        <dbReference type="Proteomes" id="UP001244341"/>
    </source>
</evidence>
<dbReference type="InterPro" id="IPR007685">
    <property type="entry name" value="RelA_SpoT"/>
</dbReference>
<dbReference type="InterPro" id="IPR003107">
    <property type="entry name" value="HAT"/>
</dbReference>
<dbReference type="Pfam" id="PF13428">
    <property type="entry name" value="TPR_14"/>
    <property type="match status" value="1"/>
</dbReference>
<accession>A0ABY8UBG9</accession>
<reference evidence="4 5" key="1">
    <citation type="submission" date="2023-05" db="EMBL/GenBank/DDBJ databases">
        <title>A 100% complete, gapless, phased diploid assembly of the Scenedesmus obliquus UTEX 3031 genome.</title>
        <authorList>
            <person name="Biondi T.C."/>
            <person name="Hanschen E.R."/>
            <person name="Kwon T."/>
            <person name="Eng W."/>
            <person name="Kruse C.P.S."/>
            <person name="Koehler S.I."/>
            <person name="Kunde Y."/>
            <person name="Gleasner C.D."/>
            <person name="You Mak K.T."/>
            <person name="Polle J."/>
            <person name="Hovde B.T."/>
            <person name="Starkenburg S.R."/>
        </authorList>
    </citation>
    <scope>NUCLEOTIDE SEQUENCE [LARGE SCALE GENOMIC DNA]</scope>
    <source>
        <strain evidence="4 5">DOE0152z</strain>
    </source>
</reference>
<dbReference type="SMART" id="SM00954">
    <property type="entry name" value="RelA_SpoT"/>
    <property type="match status" value="1"/>
</dbReference>
<dbReference type="SUPFAM" id="SSF109604">
    <property type="entry name" value="HD-domain/PDEase-like"/>
    <property type="match status" value="1"/>
</dbReference>
<organism evidence="4 5">
    <name type="scientific">Tetradesmus obliquus</name>
    <name type="common">Green alga</name>
    <name type="synonym">Acutodesmus obliquus</name>
    <dbReference type="NCBI Taxonomy" id="3088"/>
    <lineage>
        <taxon>Eukaryota</taxon>
        <taxon>Viridiplantae</taxon>
        <taxon>Chlorophyta</taxon>
        <taxon>core chlorophytes</taxon>
        <taxon>Chlorophyceae</taxon>
        <taxon>CS clade</taxon>
        <taxon>Sphaeropleales</taxon>
        <taxon>Scenedesmaceae</taxon>
        <taxon>Tetradesmus</taxon>
    </lineage>
</organism>
<feature type="compositionally biased region" description="Low complexity" evidence="2">
    <location>
        <begin position="77"/>
        <end position="90"/>
    </location>
</feature>
<dbReference type="Proteomes" id="UP001244341">
    <property type="component" value="Chromosome 10b"/>
</dbReference>
<dbReference type="Gene3D" id="1.25.40.10">
    <property type="entry name" value="Tetratricopeptide repeat domain"/>
    <property type="match status" value="2"/>
</dbReference>
<protein>
    <recommendedName>
        <fullName evidence="3">RelA/SpoT domain-containing protein</fullName>
    </recommendedName>
</protein>
<keyword evidence="5" id="KW-1185">Reference proteome</keyword>
<feature type="coiled-coil region" evidence="1">
    <location>
        <begin position="724"/>
        <end position="751"/>
    </location>
</feature>
<dbReference type="Gene3D" id="3.30.460.10">
    <property type="entry name" value="Beta Polymerase, domain 2"/>
    <property type="match status" value="1"/>
</dbReference>
<feature type="compositionally biased region" description="Low complexity" evidence="2">
    <location>
        <begin position="27"/>
        <end position="42"/>
    </location>
</feature>
<evidence type="ECO:0000259" key="3">
    <source>
        <dbReference type="SMART" id="SM00954"/>
    </source>
</evidence>
<dbReference type="InterPro" id="IPR011990">
    <property type="entry name" value="TPR-like_helical_dom_sf"/>
</dbReference>
<feature type="compositionally biased region" description="Polar residues" evidence="2">
    <location>
        <begin position="1"/>
        <end position="22"/>
    </location>
</feature>